<feature type="domain" description="Type I restriction modification DNA specificity" evidence="4">
    <location>
        <begin position="220"/>
        <end position="386"/>
    </location>
</feature>
<dbReference type="PANTHER" id="PTHR30408:SF12">
    <property type="entry name" value="TYPE I RESTRICTION ENZYME MJAVIII SPECIFICITY SUBUNIT"/>
    <property type="match status" value="1"/>
</dbReference>
<proteinExistence type="inferred from homology"/>
<dbReference type="InterPro" id="IPR000055">
    <property type="entry name" value="Restrct_endonuc_typeI_TRD"/>
</dbReference>
<dbReference type="InterPro" id="IPR044946">
    <property type="entry name" value="Restrct_endonuc_typeI_TRD_sf"/>
</dbReference>
<comment type="caution">
    <text evidence="5">The sequence shown here is derived from an EMBL/GenBank/DDBJ whole genome shotgun (WGS) entry which is preliminary data.</text>
</comment>
<protein>
    <submittedName>
        <fullName evidence="5">Type I restriction-modification system specificity subunit S</fullName>
    </submittedName>
</protein>
<dbReference type="GO" id="GO:0009307">
    <property type="term" value="P:DNA restriction-modification system"/>
    <property type="evidence" value="ECO:0007669"/>
    <property type="project" value="UniProtKB-KW"/>
</dbReference>
<reference evidence="5 6" key="1">
    <citation type="submission" date="2016-03" db="EMBL/GenBank/DDBJ databases">
        <title>Comparative genomics of 54 Lactobacillus plantarum strains reveals genomic uncoupling from niche constraints.</title>
        <authorList>
            <person name="Martino M.E."/>
        </authorList>
    </citation>
    <scope>NUCLEOTIDE SEQUENCE [LARGE SCALE GENOMIC DNA]</scope>
    <source>
        <strain evidence="5 6">Nizo2260</strain>
    </source>
</reference>
<dbReference type="Proteomes" id="UP000076989">
    <property type="component" value="Unassembled WGS sequence"/>
</dbReference>
<sequence>MKNENLVPKVRFKGFSDPWEQRKLKWFLRVSKLKNIDGIFDKNSVLSVSGEFGVVNQIAFQGRSFAGKSILNYGILDHNDVVYTKSPLKSNPYGIIKTNLGKAGVVSTLYAVYAPLKTVYSPILGYYFNLDTRVNNYLRPLVNKGAKNDMKVRDEAVLEGKVCIPDSIETQKRICNLFSLIDNLIAANEDKLEQLKTLKKLMMQKIFSQEWRFKGFTDPWEQRKLLEIADRLSKSSNSENLAHVEYADIISGEGRLKSESLIQKRTDSRSGIQFVAQNVLYGKLRPYLNNWLFPNFPGIAVGDFWVFQTKKGIFAPFLYALIQSPKYQQVANISTGTKMPRSDWKKVSGIHFEVPIEFNEQRKIGHFFLRLDSLIAANEDKLNQLKELKKYLMQNMFV</sequence>
<name>A0AB34Y2V3_LACPN</name>
<dbReference type="Gene3D" id="3.90.220.20">
    <property type="entry name" value="DNA methylase specificity domains"/>
    <property type="match status" value="2"/>
</dbReference>
<organism evidence="5 6">
    <name type="scientific">Lactiplantibacillus plantarum</name>
    <name type="common">Lactobacillus plantarum</name>
    <dbReference type="NCBI Taxonomy" id="1590"/>
    <lineage>
        <taxon>Bacteria</taxon>
        <taxon>Bacillati</taxon>
        <taxon>Bacillota</taxon>
        <taxon>Bacilli</taxon>
        <taxon>Lactobacillales</taxon>
        <taxon>Lactobacillaceae</taxon>
        <taxon>Lactiplantibacillus</taxon>
    </lineage>
</organism>
<evidence type="ECO:0000256" key="3">
    <source>
        <dbReference type="ARBA" id="ARBA00023125"/>
    </source>
</evidence>
<evidence type="ECO:0000256" key="2">
    <source>
        <dbReference type="ARBA" id="ARBA00022747"/>
    </source>
</evidence>
<dbReference type="GO" id="GO:0003677">
    <property type="term" value="F:DNA binding"/>
    <property type="evidence" value="ECO:0007669"/>
    <property type="project" value="UniProtKB-KW"/>
</dbReference>
<evidence type="ECO:0000259" key="4">
    <source>
        <dbReference type="Pfam" id="PF01420"/>
    </source>
</evidence>
<evidence type="ECO:0000313" key="6">
    <source>
        <dbReference type="Proteomes" id="UP000076989"/>
    </source>
</evidence>
<comment type="similarity">
    <text evidence="1">Belongs to the type-I restriction system S methylase family.</text>
</comment>
<evidence type="ECO:0000256" key="1">
    <source>
        <dbReference type="ARBA" id="ARBA00010923"/>
    </source>
</evidence>
<keyword evidence="3" id="KW-0238">DNA-binding</keyword>
<dbReference type="SUPFAM" id="SSF116734">
    <property type="entry name" value="DNA methylase specificity domain"/>
    <property type="match status" value="2"/>
</dbReference>
<dbReference type="AlphaFoldDB" id="A0AB34Y2V3"/>
<accession>A0AB34Y2V3</accession>
<dbReference type="Pfam" id="PF01420">
    <property type="entry name" value="Methylase_S"/>
    <property type="match status" value="1"/>
</dbReference>
<keyword evidence="2" id="KW-0680">Restriction system</keyword>
<gene>
    <name evidence="5" type="ORF">Nizo2260_1298</name>
</gene>
<dbReference type="RefSeq" id="WP_063730170.1">
    <property type="nucleotide sequence ID" value="NZ_CAXLJY010000009.1"/>
</dbReference>
<dbReference type="PANTHER" id="PTHR30408">
    <property type="entry name" value="TYPE-1 RESTRICTION ENZYME ECOKI SPECIFICITY PROTEIN"/>
    <property type="match status" value="1"/>
</dbReference>
<dbReference type="EMBL" id="LUWI01000018">
    <property type="protein sequence ID" value="KZU05318.1"/>
    <property type="molecule type" value="Genomic_DNA"/>
</dbReference>
<dbReference type="InterPro" id="IPR052021">
    <property type="entry name" value="Type-I_RS_S_subunit"/>
</dbReference>
<evidence type="ECO:0000313" key="5">
    <source>
        <dbReference type="EMBL" id="KZU05318.1"/>
    </source>
</evidence>